<dbReference type="AlphaFoldDB" id="F2K298"/>
<name>F2K298_MARM1</name>
<accession>F2K298</accession>
<proteinExistence type="predicted"/>
<dbReference type="EMBL" id="CP002583">
    <property type="protein sequence ID" value="ADZ92278.1"/>
    <property type="molecule type" value="Genomic_DNA"/>
</dbReference>
<dbReference type="HOGENOM" id="CLU_1756669_0_0_6"/>
<dbReference type="RefSeq" id="WP_013662180.1">
    <property type="nucleotide sequence ID" value="NC_015276.1"/>
</dbReference>
<gene>
    <name evidence="1" type="ordered locus">Marme_3059</name>
</gene>
<protein>
    <submittedName>
        <fullName evidence="1">Uncharacterized protein</fullName>
    </submittedName>
</protein>
<organism evidence="1 2">
    <name type="scientific">Marinomonas mediterranea (strain ATCC 700492 / JCM 21426 / NBRC 103028 / MMB-1)</name>
    <dbReference type="NCBI Taxonomy" id="717774"/>
    <lineage>
        <taxon>Bacteria</taxon>
        <taxon>Pseudomonadati</taxon>
        <taxon>Pseudomonadota</taxon>
        <taxon>Gammaproteobacteria</taxon>
        <taxon>Oceanospirillales</taxon>
        <taxon>Oceanospirillaceae</taxon>
        <taxon>Marinomonas</taxon>
    </lineage>
</organism>
<evidence type="ECO:0000313" key="2">
    <source>
        <dbReference type="Proteomes" id="UP000001062"/>
    </source>
</evidence>
<dbReference type="PATRIC" id="fig|717774.3.peg.3147"/>
<dbReference type="KEGG" id="mme:Marme_3059"/>
<evidence type="ECO:0000313" key="1">
    <source>
        <dbReference type="EMBL" id="ADZ92278.1"/>
    </source>
</evidence>
<reference evidence="1 2" key="1">
    <citation type="journal article" date="2012" name="Stand. Genomic Sci.">
        <title>Complete genome sequence of the melanogenic marine bacterium Marinomonas mediterranea type strain (MMB-1(T)).</title>
        <authorList>
            <person name="Lucas-Elio P."/>
            <person name="Goodwin L."/>
            <person name="Woyke T."/>
            <person name="Pitluck S."/>
            <person name="Nolan M."/>
            <person name="Kyrpides N.C."/>
            <person name="Detter J.C."/>
            <person name="Copeland A."/>
            <person name="Teshima H."/>
            <person name="Bruce D."/>
            <person name="Detter C."/>
            <person name="Tapia R."/>
            <person name="Han S."/>
            <person name="Land M.L."/>
            <person name="Ivanova N."/>
            <person name="Mikhailova N."/>
            <person name="Johnston A.W."/>
            <person name="Sanchez-Amat A."/>
        </authorList>
    </citation>
    <scope>NUCLEOTIDE SEQUENCE [LARGE SCALE GENOMIC DNA]</scope>
    <source>
        <strain evidence="2">ATCC 700492 / JCM 21426 / NBRC 103028 / MMB-1</strain>
    </source>
</reference>
<keyword evidence="2" id="KW-1185">Reference proteome</keyword>
<dbReference type="STRING" id="717774.Marme_3059"/>
<sequence length="148" mass="16174">MSVSTSPIVLSQSKVKSSCLTKIASVSPNGNITVWLSQKQVDVLYCARGLPELQVEDWVIIDETEEGSVIIRDVIDNIHGRRGGVMEYTEEEGHAQVSMPKHVDRLTVALGDARIELNRNGNLRLNGKNILSESSGLHQLSGQPVSLN</sequence>
<dbReference type="Proteomes" id="UP000001062">
    <property type="component" value="Chromosome"/>
</dbReference>